<reference evidence="2" key="1">
    <citation type="submission" date="2023-03" db="EMBL/GenBank/DDBJ databases">
        <title>Massive genome expansion in bonnet fungi (Mycena s.s.) driven by repeated elements and novel gene families across ecological guilds.</title>
        <authorList>
            <consortium name="Lawrence Berkeley National Laboratory"/>
            <person name="Harder C.B."/>
            <person name="Miyauchi S."/>
            <person name="Viragh M."/>
            <person name="Kuo A."/>
            <person name="Thoen E."/>
            <person name="Andreopoulos B."/>
            <person name="Lu D."/>
            <person name="Skrede I."/>
            <person name="Drula E."/>
            <person name="Henrissat B."/>
            <person name="Morin E."/>
            <person name="Kohler A."/>
            <person name="Barry K."/>
            <person name="LaButti K."/>
            <person name="Morin E."/>
            <person name="Salamov A."/>
            <person name="Lipzen A."/>
            <person name="Mereny Z."/>
            <person name="Hegedus B."/>
            <person name="Baldrian P."/>
            <person name="Stursova M."/>
            <person name="Weitz H."/>
            <person name="Taylor A."/>
            <person name="Grigoriev I.V."/>
            <person name="Nagy L.G."/>
            <person name="Martin F."/>
            <person name="Kauserud H."/>
        </authorList>
    </citation>
    <scope>NUCLEOTIDE SEQUENCE</scope>
    <source>
        <strain evidence="2">CBHHK182m</strain>
    </source>
</reference>
<evidence type="ECO:0000313" key="2">
    <source>
        <dbReference type="EMBL" id="KAJ7753481.1"/>
    </source>
</evidence>
<dbReference type="Proteomes" id="UP001215598">
    <property type="component" value="Unassembled WGS sequence"/>
</dbReference>
<sequence>MFFGLNRRQRERKVLRAINRVSQRALRESILRFPGTKKEHTGFEDVGFIQNYVGTSGEYGSVLGREGREKRRGGRGDGQNKEETARGLDARVSESTLDSTAGAGVAKCISCGALNSAARVCGGDAIAGATMGTRGRRTKVGNTVFYARIEAVERNVKFGTEKKSRARGTLPPPLPKRKFLIFEAPWRWVRETHPVYALRACTRSGSSLPLPRGKLWKGNACCAQAVMERALRCSDVTGPAQALKPSRAGPGLGQAEPSLTQGLGGLKARASEMPGPPGLESPGLDIYGQERADGAKRSRHFGLGGFGSVKCRTLCASNLLTHRIAVVSNVQNNRKTPNFVVGLGPSPGSGLQALHPGLGLGPEEFEARARPSRAQARAFRPSRARDITIERWSTGVGPKLGDEVMERRGRALRLGRLESAESGGWTRRVATYVAGLRADRKSLIRQLRESQAQKTESEFGEIQGQAEAASAFKFGVHLGVENTGTPGYTGLMIGYVSVIGRRCRTGMMMRHAVGPT</sequence>
<dbReference type="AlphaFoldDB" id="A0AAD7IZ28"/>
<gene>
    <name evidence="2" type="ORF">B0H16DRAFT_1459378</name>
</gene>
<keyword evidence="3" id="KW-1185">Reference proteome</keyword>
<comment type="caution">
    <text evidence="2">The sequence shown here is derived from an EMBL/GenBank/DDBJ whole genome shotgun (WGS) entry which is preliminary data.</text>
</comment>
<feature type="compositionally biased region" description="Basic and acidic residues" evidence="1">
    <location>
        <begin position="65"/>
        <end position="92"/>
    </location>
</feature>
<accession>A0AAD7IZ28</accession>
<protein>
    <submittedName>
        <fullName evidence="2">Uncharacterized protein</fullName>
    </submittedName>
</protein>
<name>A0AAD7IZ28_9AGAR</name>
<organism evidence="2 3">
    <name type="scientific">Mycena metata</name>
    <dbReference type="NCBI Taxonomy" id="1033252"/>
    <lineage>
        <taxon>Eukaryota</taxon>
        <taxon>Fungi</taxon>
        <taxon>Dikarya</taxon>
        <taxon>Basidiomycota</taxon>
        <taxon>Agaricomycotina</taxon>
        <taxon>Agaricomycetes</taxon>
        <taxon>Agaricomycetidae</taxon>
        <taxon>Agaricales</taxon>
        <taxon>Marasmiineae</taxon>
        <taxon>Mycenaceae</taxon>
        <taxon>Mycena</taxon>
    </lineage>
</organism>
<dbReference type="EMBL" id="JARKIB010000055">
    <property type="protein sequence ID" value="KAJ7753481.1"/>
    <property type="molecule type" value="Genomic_DNA"/>
</dbReference>
<evidence type="ECO:0000256" key="1">
    <source>
        <dbReference type="SAM" id="MobiDB-lite"/>
    </source>
</evidence>
<proteinExistence type="predicted"/>
<evidence type="ECO:0000313" key="3">
    <source>
        <dbReference type="Proteomes" id="UP001215598"/>
    </source>
</evidence>
<feature type="region of interest" description="Disordered" evidence="1">
    <location>
        <begin position="63"/>
        <end position="93"/>
    </location>
</feature>